<comment type="caution">
    <text evidence="10">Lacks conserved residue(s) required for the propagation of feature annotation.</text>
</comment>
<keyword evidence="7 10" id="KW-1133">Transmembrane helix</keyword>
<feature type="transmembrane region" description="Helical" evidence="10">
    <location>
        <begin position="299"/>
        <end position="319"/>
    </location>
</feature>
<comment type="caution">
    <text evidence="11">The sequence shown here is derived from an EMBL/GenBank/DDBJ whole genome shotgun (WGS) entry which is preliminary data.</text>
</comment>
<accession>A0A7J6HR85</accession>
<feature type="transmembrane region" description="Helical" evidence="10">
    <location>
        <begin position="145"/>
        <end position="168"/>
    </location>
</feature>
<comment type="subcellular location">
    <subcellularLocation>
        <location evidence="1">Endosome membrane</location>
        <topology evidence="1">Multi-pass membrane protein</topology>
    </subcellularLocation>
    <subcellularLocation>
        <location evidence="2">Golgi apparatus membrane</location>
        <topology evidence="2">Multi-pass membrane protein</topology>
    </subcellularLocation>
</comment>
<feature type="chain" id="PRO_5029936528" description="Transmembrane 9 superfamily member" evidence="10">
    <location>
        <begin position="24"/>
        <end position="369"/>
    </location>
</feature>
<evidence type="ECO:0000256" key="8">
    <source>
        <dbReference type="ARBA" id="ARBA00023034"/>
    </source>
</evidence>
<evidence type="ECO:0000256" key="10">
    <source>
        <dbReference type="RuleBase" id="RU363079"/>
    </source>
</evidence>
<keyword evidence="12" id="KW-1185">Reference proteome</keyword>
<evidence type="ECO:0000256" key="2">
    <source>
        <dbReference type="ARBA" id="ARBA00004653"/>
    </source>
</evidence>
<evidence type="ECO:0000256" key="9">
    <source>
        <dbReference type="ARBA" id="ARBA00023136"/>
    </source>
</evidence>
<evidence type="ECO:0000256" key="5">
    <source>
        <dbReference type="ARBA" id="ARBA00022729"/>
    </source>
</evidence>
<feature type="transmembrane region" description="Helical" evidence="10">
    <location>
        <begin position="230"/>
        <end position="249"/>
    </location>
</feature>
<feature type="transmembrane region" description="Helical" evidence="10">
    <location>
        <begin position="331"/>
        <end position="359"/>
    </location>
</feature>
<keyword evidence="4 10" id="KW-0812">Transmembrane</keyword>
<dbReference type="Pfam" id="PF02990">
    <property type="entry name" value="EMP70"/>
    <property type="match status" value="1"/>
</dbReference>
<organism evidence="11 12">
    <name type="scientific">Cannabis sativa</name>
    <name type="common">Hemp</name>
    <name type="synonym">Marijuana</name>
    <dbReference type="NCBI Taxonomy" id="3483"/>
    <lineage>
        <taxon>Eukaryota</taxon>
        <taxon>Viridiplantae</taxon>
        <taxon>Streptophyta</taxon>
        <taxon>Embryophyta</taxon>
        <taxon>Tracheophyta</taxon>
        <taxon>Spermatophyta</taxon>
        <taxon>Magnoliopsida</taxon>
        <taxon>eudicotyledons</taxon>
        <taxon>Gunneridae</taxon>
        <taxon>Pentapetalae</taxon>
        <taxon>rosids</taxon>
        <taxon>fabids</taxon>
        <taxon>Rosales</taxon>
        <taxon>Cannabaceae</taxon>
        <taxon>Cannabis</taxon>
    </lineage>
</organism>
<dbReference type="PROSITE" id="PS51257">
    <property type="entry name" value="PROKAR_LIPOPROTEIN"/>
    <property type="match status" value="1"/>
</dbReference>
<evidence type="ECO:0000256" key="4">
    <source>
        <dbReference type="ARBA" id="ARBA00022692"/>
    </source>
</evidence>
<proteinExistence type="inferred from homology"/>
<evidence type="ECO:0000256" key="7">
    <source>
        <dbReference type="ARBA" id="ARBA00022989"/>
    </source>
</evidence>
<dbReference type="GO" id="GO:0072657">
    <property type="term" value="P:protein localization to membrane"/>
    <property type="evidence" value="ECO:0007669"/>
    <property type="project" value="TreeGrafter"/>
</dbReference>
<dbReference type="PANTHER" id="PTHR10766">
    <property type="entry name" value="TRANSMEMBRANE 9 SUPERFAMILY PROTEIN"/>
    <property type="match status" value="1"/>
</dbReference>
<evidence type="ECO:0000313" key="11">
    <source>
        <dbReference type="EMBL" id="KAF4397258.1"/>
    </source>
</evidence>
<dbReference type="Proteomes" id="UP000583929">
    <property type="component" value="Unassembled WGS sequence"/>
</dbReference>
<gene>
    <name evidence="11" type="ORF">G4B88_009104</name>
</gene>
<dbReference type="GO" id="GO:0000139">
    <property type="term" value="C:Golgi membrane"/>
    <property type="evidence" value="ECO:0007669"/>
    <property type="project" value="UniProtKB-SubCell"/>
</dbReference>
<dbReference type="EMBL" id="JAATIQ010000034">
    <property type="protein sequence ID" value="KAF4397258.1"/>
    <property type="molecule type" value="Genomic_DNA"/>
</dbReference>
<protein>
    <recommendedName>
        <fullName evidence="10">Transmembrane 9 superfamily member</fullName>
    </recommendedName>
</protein>
<name>A0A7J6HR85_CANSA</name>
<dbReference type="GO" id="GO:0010008">
    <property type="term" value="C:endosome membrane"/>
    <property type="evidence" value="ECO:0007669"/>
    <property type="project" value="UniProtKB-SubCell"/>
</dbReference>
<keyword evidence="9 10" id="KW-0472">Membrane</keyword>
<evidence type="ECO:0000256" key="3">
    <source>
        <dbReference type="ARBA" id="ARBA00005227"/>
    </source>
</evidence>
<dbReference type="PANTHER" id="PTHR10766:SF177">
    <property type="entry name" value="TRANSMEMBRANE 9 SUPERFAMILY MEMBER 1"/>
    <property type="match status" value="1"/>
</dbReference>
<feature type="transmembrane region" description="Helical" evidence="10">
    <location>
        <begin position="261"/>
        <end position="287"/>
    </location>
</feature>
<reference evidence="11 12" key="1">
    <citation type="journal article" date="2020" name="bioRxiv">
        <title>Sequence and annotation of 42 cannabis genomes reveals extensive copy number variation in cannabinoid synthesis and pathogen resistance genes.</title>
        <authorList>
            <person name="Mckernan K.J."/>
            <person name="Helbert Y."/>
            <person name="Kane L.T."/>
            <person name="Ebling H."/>
            <person name="Zhang L."/>
            <person name="Liu B."/>
            <person name="Eaton Z."/>
            <person name="Mclaughlin S."/>
            <person name="Kingan S."/>
            <person name="Baybayan P."/>
            <person name="Concepcion G."/>
            <person name="Jordan M."/>
            <person name="Riva A."/>
            <person name="Barbazuk W."/>
            <person name="Harkins T."/>
        </authorList>
    </citation>
    <scope>NUCLEOTIDE SEQUENCE [LARGE SCALE GENOMIC DNA]</scope>
    <source>
        <strain evidence="12">cv. Jamaican Lion 4</strain>
        <tissue evidence="11">Leaf</tissue>
    </source>
</reference>
<dbReference type="InterPro" id="IPR004240">
    <property type="entry name" value="EMP70"/>
</dbReference>
<keyword evidence="6" id="KW-0967">Endosome</keyword>
<feature type="signal peptide" evidence="10">
    <location>
        <begin position="1"/>
        <end position="23"/>
    </location>
</feature>
<evidence type="ECO:0000256" key="6">
    <source>
        <dbReference type="ARBA" id="ARBA00022753"/>
    </source>
</evidence>
<comment type="similarity">
    <text evidence="3 10">Belongs to the nonaspanin (TM9SF) (TC 9.A.2) family.</text>
</comment>
<sequence length="369" mass="42486">MEDSLKFLVLALLISSCAIHVTSDGSDHRYKDNDVVPLYANKVGPFHNPSETYRYFDLPFCSGGDVKEKKEALGEHIHFAVLYNKDRVIEISAKTDPSSVVDLTEDKEADADFTYTVKWTETDIPFEKRMDKYSQSSSLPHHLEIHWFSIINSCVTVLLLTGFLATILMRVLKNDFMKYAQDEEAADDQEETGWKYIHGDVFRFPKYKSVFAAALGSGTQLFTLSTLPQMAMAGFLPFSAIYIELYYIFASVWGHRIYTIYSILFIVFIILLIVTAFITVALTYFQLAAEDHEWWWRSFLCGGSTGLFIYAYCLYYYYARSDMSGFMQTSFFFGYMACICYGFFLMLGMVGFRAALLFVRHIYRSIKCE</sequence>
<evidence type="ECO:0000313" key="12">
    <source>
        <dbReference type="Proteomes" id="UP000583929"/>
    </source>
</evidence>
<keyword evidence="8" id="KW-0333">Golgi apparatus</keyword>
<evidence type="ECO:0000256" key="1">
    <source>
        <dbReference type="ARBA" id="ARBA00004337"/>
    </source>
</evidence>
<dbReference type="AlphaFoldDB" id="A0A7J6HR85"/>
<keyword evidence="5 10" id="KW-0732">Signal</keyword>